<organism evidence="4 5">
    <name type="scientific">Gallibacterium genomosp. 2</name>
    <dbReference type="NCBI Taxonomy" id="155517"/>
    <lineage>
        <taxon>Bacteria</taxon>
        <taxon>Pseudomonadati</taxon>
        <taxon>Pseudomonadota</taxon>
        <taxon>Gammaproteobacteria</taxon>
        <taxon>Pasteurellales</taxon>
        <taxon>Pasteurellaceae</taxon>
        <taxon>Gallibacterium</taxon>
    </lineage>
</organism>
<feature type="domain" description="YutG/PgpA" evidence="3">
    <location>
        <begin position="26"/>
        <end position="165"/>
    </location>
</feature>
<evidence type="ECO:0000313" key="5">
    <source>
        <dbReference type="Proteomes" id="UP000030418"/>
    </source>
</evidence>
<dbReference type="SUPFAM" id="SSF101307">
    <property type="entry name" value="YutG-like"/>
    <property type="match status" value="1"/>
</dbReference>
<reference evidence="4 5" key="1">
    <citation type="submission" date="2014-08" db="EMBL/GenBank/DDBJ databases">
        <title>Chaperone-usher fimbriae in a diverse selection of Gallibacterium genomes.</title>
        <authorList>
            <person name="Kudirkiene E."/>
            <person name="Bager R.J."/>
            <person name="Johnson T.J."/>
            <person name="Bojesen A.M."/>
        </authorList>
    </citation>
    <scope>NUCLEOTIDE SEQUENCE [LARGE SCALE GENOMIC DNA]</scope>
    <source>
        <strain evidence="4 5">CCM5976</strain>
    </source>
</reference>
<dbReference type="PANTHER" id="PTHR36305:SF1">
    <property type="entry name" value="PHOSPHATIDYLGLYCEROPHOSPHATASE A"/>
    <property type="match status" value="1"/>
</dbReference>
<comment type="subcellular location">
    <subcellularLocation>
        <location evidence="1">Cell inner membrane</location>
        <topology evidence="1">Multi-pass membrane protein</topology>
    </subcellularLocation>
</comment>
<dbReference type="GO" id="GO:0046872">
    <property type="term" value="F:metal ion binding"/>
    <property type="evidence" value="ECO:0007669"/>
    <property type="project" value="UniProtKB-KW"/>
</dbReference>
<dbReference type="UniPathway" id="UPA00084">
    <property type="reaction ID" value="UER00504"/>
</dbReference>
<name>A0A0A2XBI4_9PAST</name>
<comment type="catalytic activity">
    <reaction evidence="1">
        <text>a 1,2-diacyl-sn-glycero-3-phospho-(1'-sn-glycero-3'-phosphate) + H2O = a 1,2-diacyl-sn-glycero-3-phospho-(1'-sn-glycerol) + phosphate</text>
        <dbReference type="Rhea" id="RHEA:33751"/>
        <dbReference type="ChEBI" id="CHEBI:15377"/>
        <dbReference type="ChEBI" id="CHEBI:43474"/>
        <dbReference type="ChEBI" id="CHEBI:60110"/>
        <dbReference type="ChEBI" id="CHEBI:64716"/>
        <dbReference type="EC" id="3.1.3.27"/>
    </reaction>
</comment>
<dbReference type="RefSeq" id="WP_039137241.1">
    <property type="nucleotide sequence ID" value="NZ_JPXY01000070.1"/>
</dbReference>
<dbReference type="InterPro" id="IPR036681">
    <property type="entry name" value="PgpA-like_sf"/>
</dbReference>
<dbReference type="PIRSF" id="PIRSF006162">
    <property type="entry name" value="PgpA"/>
    <property type="match status" value="1"/>
</dbReference>
<comment type="cofactor">
    <cofactor evidence="1">
        <name>Mg(2+)</name>
        <dbReference type="ChEBI" id="CHEBI:18420"/>
    </cofactor>
</comment>
<feature type="transmembrane region" description="Helical" evidence="2">
    <location>
        <begin position="58"/>
        <end position="78"/>
    </location>
</feature>
<dbReference type="InterPro" id="IPR007686">
    <property type="entry name" value="YutG/PgpA"/>
</dbReference>
<keyword evidence="5" id="KW-1185">Reference proteome</keyword>
<feature type="transmembrane region" description="Helical" evidence="2">
    <location>
        <begin position="143"/>
        <end position="165"/>
    </location>
</feature>
<comment type="function">
    <text evidence="1">Lipid phosphatase which dephosphorylates phosphatidylglycerophosphate (PGP) to phosphatidylglycerol (PG).</text>
</comment>
<evidence type="ECO:0000313" key="4">
    <source>
        <dbReference type="EMBL" id="KGQ29731.1"/>
    </source>
</evidence>
<dbReference type="EC" id="3.1.3.27" evidence="1"/>
<gene>
    <name evidence="4" type="ORF">P375_11940</name>
</gene>
<keyword evidence="1" id="KW-1208">Phospholipid metabolism</keyword>
<evidence type="ECO:0000259" key="3">
    <source>
        <dbReference type="Pfam" id="PF04608"/>
    </source>
</evidence>
<keyword evidence="2" id="KW-1133">Transmembrane helix</keyword>
<keyword evidence="1 2" id="KW-0812">Transmembrane</keyword>
<dbReference type="Pfam" id="PF04608">
    <property type="entry name" value="PgpA"/>
    <property type="match status" value="1"/>
</dbReference>
<dbReference type="InterPro" id="IPR026037">
    <property type="entry name" value="PgpA"/>
</dbReference>
<evidence type="ECO:0000256" key="2">
    <source>
        <dbReference type="SAM" id="Phobius"/>
    </source>
</evidence>
<keyword evidence="1" id="KW-0595">Phospholipid degradation</keyword>
<protein>
    <recommendedName>
        <fullName evidence="1">Phosphatidylglycerophosphatase A</fullName>
        <ecNumber evidence="1">3.1.3.27</ecNumber>
    </recommendedName>
    <alternativeName>
        <fullName evidence="1">Phosphatidylglycerolphosphate phosphatase A</fullName>
    </alternativeName>
</protein>
<dbReference type="EMBL" id="JPXY01000070">
    <property type="protein sequence ID" value="KGQ29731.1"/>
    <property type="molecule type" value="Genomic_DNA"/>
</dbReference>
<keyword evidence="1" id="KW-0443">Lipid metabolism</keyword>
<feature type="transmembrane region" description="Helical" evidence="2">
    <location>
        <begin position="99"/>
        <end position="123"/>
    </location>
</feature>
<keyword evidence="1" id="KW-1003">Cell membrane</keyword>
<evidence type="ECO:0000256" key="1">
    <source>
        <dbReference type="PIRNR" id="PIRNR006162"/>
    </source>
</evidence>
<accession>A0A0A2XBI4</accession>
<feature type="transmembrane region" description="Helical" evidence="2">
    <location>
        <begin position="25"/>
        <end position="52"/>
    </location>
</feature>
<keyword evidence="1" id="KW-0460">Magnesium</keyword>
<dbReference type="PANTHER" id="PTHR36305">
    <property type="entry name" value="PHOSPHATIDYLGLYCEROPHOSPHATASE A"/>
    <property type="match status" value="1"/>
</dbReference>
<dbReference type="GO" id="GO:0006655">
    <property type="term" value="P:phosphatidylglycerol biosynthetic process"/>
    <property type="evidence" value="ECO:0007669"/>
    <property type="project" value="UniProtKB-UniPathway"/>
</dbReference>
<sequence length="169" mass="19293">MALITSNKTNHNVLKNVKLTNPVHLLALGFGSGLIFPAPGTWGTLVGLLIGWLLLQWIAVPFFLIFALIAFFIGCYLCEKTAHDMKVHDHSSIVWDEIVAIWLVLTALPNYAWQWCLTAFVLFRFFDIIKPYPIRYFDRKLQTGFGIMFDDLLAALYAIIVIFLIRSMI</sequence>
<keyword evidence="1" id="KW-0378">Hydrolase</keyword>
<dbReference type="GO" id="GO:0008962">
    <property type="term" value="F:phosphatidylglycerophosphatase activity"/>
    <property type="evidence" value="ECO:0007669"/>
    <property type="project" value="UniProtKB-EC"/>
</dbReference>
<dbReference type="GO" id="GO:0009395">
    <property type="term" value="P:phospholipid catabolic process"/>
    <property type="evidence" value="ECO:0007669"/>
    <property type="project" value="UniProtKB-KW"/>
</dbReference>
<keyword evidence="1" id="KW-0997">Cell inner membrane</keyword>
<comment type="pathway">
    <text evidence="1">Phospholipid metabolism; phosphatidylglycerol biosynthesis; phosphatidylglycerol from CDP-diacylglycerol: step 2/2.</text>
</comment>
<proteinExistence type="predicted"/>
<dbReference type="AlphaFoldDB" id="A0A0A2XBI4"/>
<dbReference type="GO" id="GO:0005886">
    <property type="term" value="C:plasma membrane"/>
    <property type="evidence" value="ECO:0007669"/>
    <property type="project" value="UniProtKB-SubCell"/>
</dbReference>
<comment type="caution">
    <text evidence="4">The sequence shown here is derived from an EMBL/GenBank/DDBJ whole genome shotgun (WGS) entry which is preliminary data.</text>
</comment>
<keyword evidence="1" id="KW-0442">Lipid degradation</keyword>
<keyword evidence="1 2" id="KW-0472">Membrane</keyword>
<keyword evidence="1" id="KW-0479">Metal-binding</keyword>
<dbReference type="CDD" id="cd06971">
    <property type="entry name" value="PgpA"/>
    <property type="match status" value="1"/>
</dbReference>
<dbReference type="Proteomes" id="UP000030418">
    <property type="component" value="Unassembled WGS sequence"/>
</dbReference>